<dbReference type="AlphaFoldDB" id="A0A382ERG0"/>
<feature type="non-terminal residue" evidence="3">
    <location>
        <position position="326"/>
    </location>
</feature>
<dbReference type="GO" id="GO:0015344">
    <property type="term" value="F:siderophore uptake transmembrane transporter activity"/>
    <property type="evidence" value="ECO:0007669"/>
    <property type="project" value="TreeGrafter"/>
</dbReference>
<dbReference type="PANTHER" id="PTHR30069">
    <property type="entry name" value="TONB-DEPENDENT OUTER MEMBRANE RECEPTOR"/>
    <property type="match status" value="1"/>
</dbReference>
<proteinExistence type="predicted"/>
<name>A0A382ERG0_9ZZZZ</name>
<dbReference type="GO" id="GO:0044718">
    <property type="term" value="P:siderophore transmembrane transport"/>
    <property type="evidence" value="ECO:0007669"/>
    <property type="project" value="TreeGrafter"/>
</dbReference>
<gene>
    <name evidence="3" type="ORF">METZ01_LOCUS205598</name>
</gene>
<dbReference type="PROSITE" id="PS52016">
    <property type="entry name" value="TONB_DEPENDENT_REC_3"/>
    <property type="match status" value="1"/>
</dbReference>
<organism evidence="3">
    <name type="scientific">marine metagenome</name>
    <dbReference type="NCBI Taxonomy" id="408172"/>
    <lineage>
        <taxon>unclassified sequences</taxon>
        <taxon>metagenomes</taxon>
        <taxon>ecological metagenomes</taxon>
    </lineage>
</organism>
<dbReference type="SUPFAM" id="SSF49464">
    <property type="entry name" value="Carboxypeptidase regulatory domain-like"/>
    <property type="match status" value="1"/>
</dbReference>
<dbReference type="InterPro" id="IPR008969">
    <property type="entry name" value="CarboxyPept-like_regulatory"/>
</dbReference>
<evidence type="ECO:0000313" key="3">
    <source>
        <dbReference type="EMBL" id="SVB52744.1"/>
    </source>
</evidence>
<evidence type="ECO:0000259" key="2">
    <source>
        <dbReference type="Pfam" id="PF07715"/>
    </source>
</evidence>
<dbReference type="PANTHER" id="PTHR30069:SF29">
    <property type="entry name" value="HEMOGLOBIN AND HEMOGLOBIN-HAPTOGLOBIN-BINDING PROTEIN 1-RELATED"/>
    <property type="match status" value="1"/>
</dbReference>
<dbReference type="InterPro" id="IPR012910">
    <property type="entry name" value="Plug_dom"/>
</dbReference>
<accession>A0A382ERG0</accession>
<dbReference type="Pfam" id="PF07715">
    <property type="entry name" value="Plug"/>
    <property type="match status" value="1"/>
</dbReference>
<dbReference type="Gene3D" id="2.170.130.10">
    <property type="entry name" value="TonB-dependent receptor, plug domain"/>
    <property type="match status" value="1"/>
</dbReference>
<evidence type="ECO:0000256" key="1">
    <source>
        <dbReference type="ARBA" id="ARBA00022729"/>
    </source>
</evidence>
<protein>
    <recommendedName>
        <fullName evidence="2">TonB-dependent receptor plug domain-containing protein</fullName>
    </recommendedName>
</protein>
<dbReference type="Gene3D" id="2.60.40.1120">
    <property type="entry name" value="Carboxypeptidase-like, regulatory domain"/>
    <property type="match status" value="1"/>
</dbReference>
<reference evidence="3" key="1">
    <citation type="submission" date="2018-05" db="EMBL/GenBank/DDBJ databases">
        <authorList>
            <person name="Lanie J.A."/>
            <person name="Ng W.-L."/>
            <person name="Kazmierczak K.M."/>
            <person name="Andrzejewski T.M."/>
            <person name="Davidsen T.M."/>
            <person name="Wayne K.J."/>
            <person name="Tettelin H."/>
            <person name="Glass J.I."/>
            <person name="Rusch D."/>
            <person name="Podicherti R."/>
            <person name="Tsui H.-C.T."/>
            <person name="Winkler M.E."/>
        </authorList>
    </citation>
    <scope>NUCLEOTIDE SEQUENCE</scope>
</reference>
<keyword evidence="1" id="KW-0732">Signal</keyword>
<dbReference type="InterPro" id="IPR039426">
    <property type="entry name" value="TonB-dep_rcpt-like"/>
</dbReference>
<feature type="domain" description="TonB-dependent receptor plug" evidence="2">
    <location>
        <begin position="119"/>
        <end position="222"/>
    </location>
</feature>
<sequence>MFSRSIPRVTILICLSFLPFCLLYAQITGLVVDRDTKEAIAGANVIILNTDIGITTNDKGMFALDWKGEFPIKIRVSHIGYSEQDVAVQKPGEVLVSLELTVLEGEEILITGERKKIEREVSSSVEDVSLEQIEIRGIRDIGEVLQEMSSVVISTAPSGRQTASVRGSNANEISVYLDGIRLNRSLDGVADLATIDMMDLSEVEIIRGGNSVLFGPGNFGGVIHLSSQSPESNMVTMYRNVGLTDERDQDLSGAINLRVRSFGLGGRFSGKSRLYDGRTLYTSLFNNLVSTFDLSDGQVSARHLSLGNSIKFPTGSIIAKDSLAVS</sequence>
<dbReference type="SUPFAM" id="SSF56935">
    <property type="entry name" value="Porins"/>
    <property type="match status" value="1"/>
</dbReference>
<dbReference type="InterPro" id="IPR037066">
    <property type="entry name" value="Plug_dom_sf"/>
</dbReference>
<dbReference type="EMBL" id="UINC01045688">
    <property type="protein sequence ID" value="SVB52744.1"/>
    <property type="molecule type" value="Genomic_DNA"/>
</dbReference>
<dbReference type="Pfam" id="PF13715">
    <property type="entry name" value="CarbopepD_reg_2"/>
    <property type="match status" value="1"/>
</dbReference>